<feature type="transmembrane region" description="Helical" evidence="1">
    <location>
        <begin position="12"/>
        <end position="29"/>
    </location>
</feature>
<feature type="transmembrane region" description="Helical" evidence="1">
    <location>
        <begin position="268"/>
        <end position="289"/>
    </location>
</feature>
<name>A0A378IF52_9GAMM</name>
<evidence type="ECO:0000313" key="4">
    <source>
        <dbReference type="Proteomes" id="UP000054854"/>
    </source>
</evidence>
<feature type="transmembrane region" description="Helical" evidence="1">
    <location>
        <begin position="187"/>
        <end position="205"/>
    </location>
</feature>
<feature type="transmembrane region" description="Helical" evidence="1">
    <location>
        <begin position="65"/>
        <end position="85"/>
    </location>
</feature>
<dbReference type="AlphaFoldDB" id="A0A378IF52"/>
<evidence type="ECO:0000313" key="2">
    <source>
        <dbReference type="EMBL" id="KTC92044.1"/>
    </source>
</evidence>
<dbReference type="EMBL" id="UGNX01000001">
    <property type="protein sequence ID" value="STX33653.1"/>
    <property type="molecule type" value="Genomic_DNA"/>
</dbReference>
<dbReference type="OrthoDB" id="7032304at2"/>
<dbReference type="RefSeq" id="WP_058464035.1">
    <property type="nucleotide sequence ID" value="NZ_CAAAHQ010000017.1"/>
</dbReference>
<keyword evidence="1" id="KW-0472">Membrane</keyword>
<feature type="transmembrane region" description="Helical" evidence="1">
    <location>
        <begin position="35"/>
        <end position="53"/>
    </location>
</feature>
<dbReference type="Proteomes" id="UP000255316">
    <property type="component" value="Unassembled WGS sequence"/>
</dbReference>
<feature type="transmembrane region" description="Helical" evidence="1">
    <location>
        <begin position="217"/>
        <end position="232"/>
    </location>
</feature>
<dbReference type="Proteomes" id="UP000054854">
    <property type="component" value="Unassembled WGS sequence"/>
</dbReference>
<gene>
    <name evidence="2" type="ORF">Lcin_0823</name>
    <name evidence="3" type="ORF">NCTC12438_00224</name>
</gene>
<feature type="transmembrane region" description="Helical" evidence="1">
    <location>
        <begin position="147"/>
        <end position="167"/>
    </location>
</feature>
<keyword evidence="1" id="KW-1133">Transmembrane helix</keyword>
<feature type="transmembrane region" description="Helical" evidence="1">
    <location>
        <begin position="454"/>
        <end position="476"/>
    </location>
</feature>
<dbReference type="EMBL" id="LNXX01000007">
    <property type="protein sequence ID" value="KTC92044.1"/>
    <property type="molecule type" value="Genomic_DNA"/>
</dbReference>
<evidence type="ECO:0000313" key="5">
    <source>
        <dbReference type="Proteomes" id="UP000255316"/>
    </source>
</evidence>
<reference evidence="3 5" key="2">
    <citation type="submission" date="2018-06" db="EMBL/GenBank/DDBJ databases">
        <authorList>
            <consortium name="Pathogen Informatics"/>
            <person name="Doyle S."/>
        </authorList>
    </citation>
    <scope>NUCLEOTIDE SEQUENCE [LARGE SCALE GENOMIC DNA]</scope>
    <source>
        <strain evidence="3 5">NCTC12438</strain>
    </source>
</reference>
<evidence type="ECO:0000313" key="3">
    <source>
        <dbReference type="EMBL" id="STX33653.1"/>
    </source>
</evidence>
<organism evidence="3 5">
    <name type="scientific">Legionella cincinnatiensis</name>
    <dbReference type="NCBI Taxonomy" id="28085"/>
    <lineage>
        <taxon>Bacteria</taxon>
        <taxon>Pseudomonadati</taxon>
        <taxon>Pseudomonadota</taxon>
        <taxon>Gammaproteobacteria</taxon>
        <taxon>Legionellales</taxon>
        <taxon>Legionellaceae</taxon>
        <taxon>Legionella</taxon>
    </lineage>
</organism>
<feature type="transmembrane region" description="Helical" evidence="1">
    <location>
        <begin position="105"/>
        <end position="126"/>
    </location>
</feature>
<sequence>MTVKILNPKYGFVLVLFLFLLSMLGVNSYQGASLYYFAFDIIWLTVFFSAFCCSQTYVICYIQIMLFLGFWVKLMAHLILGVFFVEPTGYWTSKFANPEVWDQVLLISSLAASGVLLANLLSFFWTKKNLQRKEECNIPQWYLKHSNFLWYFLVFFGVTVNVINFFYHISVTGLRPQIVLPFHLNALMIWGMVIVVPLCMATFLGWERDLEQKKKRFYWVCFMAFITTLSVLSRAIYIFWTLPYLLILFSSSGFSLRRLSLWENRRVIFTYLTFAVLSLILVSIIRAQYYTADTENSKDLAEVTASQLEERATEKRFSNQLKKLFVGRWVGLEAVMATTAYPQSSWAFFKRGILEKPSVGDVGCYTRYVLKLNKYVNATPKTMFSSLPGLVGILNYAHSRLLVFLGMFGVCFLLCSIEWISFSMLKNKFVLSQLGLILGYWCVSGLNIPYLGFINLLECFFVLLLLKFMNLCYNWVMKYWSKRPSPAVA</sequence>
<protein>
    <submittedName>
        <fullName evidence="3">Uncharacterized protein</fullName>
    </submittedName>
</protein>
<feature type="transmembrane region" description="Helical" evidence="1">
    <location>
        <begin position="401"/>
        <end position="422"/>
    </location>
</feature>
<dbReference type="STRING" id="28085.Lcin_0823"/>
<evidence type="ECO:0000256" key="1">
    <source>
        <dbReference type="SAM" id="Phobius"/>
    </source>
</evidence>
<proteinExistence type="predicted"/>
<keyword evidence="4" id="KW-1185">Reference proteome</keyword>
<reference evidence="2 4" key="1">
    <citation type="submission" date="2015-11" db="EMBL/GenBank/DDBJ databases">
        <title>Genomic analysis of 38 Legionella species identifies large and diverse effector repertoires.</title>
        <authorList>
            <person name="Burstein D."/>
            <person name="Amaro F."/>
            <person name="Zusman T."/>
            <person name="Lifshitz Z."/>
            <person name="Cohen O."/>
            <person name="Gilbert J.A."/>
            <person name="Pupko T."/>
            <person name="Shuman H.A."/>
            <person name="Segal G."/>
        </authorList>
    </citation>
    <scope>NUCLEOTIDE SEQUENCE [LARGE SCALE GENOMIC DNA]</scope>
    <source>
        <strain evidence="2 4">CDC#72-OH-14</strain>
    </source>
</reference>
<keyword evidence="1" id="KW-0812">Transmembrane</keyword>
<accession>A0A378IF52</accession>